<dbReference type="InterPro" id="IPR036770">
    <property type="entry name" value="Ankyrin_rpt-contain_sf"/>
</dbReference>
<dbReference type="PRINTS" id="PR01415">
    <property type="entry name" value="ANKYRIN"/>
</dbReference>
<evidence type="ECO:0000256" key="1">
    <source>
        <dbReference type="ARBA" id="ARBA00022737"/>
    </source>
</evidence>
<dbReference type="InterPro" id="IPR027417">
    <property type="entry name" value="P-loop_NTPase"/>
</dbReference>
<feature type="repeat" description="ANK" evidence="2">
    <location>
        <begin position="879"/>
        <end position="911"/>
    </location>
</feature>
<dbReference type="PROSITE" id="PS50837">
    <property type="entry name" value="NACHT"/>
    <property type="match status" value="1"/>
</dbReference>
<feature type="repeat" description="ANK" evidence="2">
    <location>
        <begin position="738"/>
        <end position="770"/>
    </location>
</feature>
<dbReference type="InterPro" id="IPR056884">
    <property type="entry name" value="NPHP3-like_N"/>
</dbReference>
<reference evidence="4" key="1">
    <citation type="submission" date="2023-06" db="EMBL/GenBank/DDBJ databases">
        <title>Genome-scale phylogeny and comparative genomics of the fungal order Sordariales.</title>
        <authorList>
            <consortium name="Lawrence Berkeley National Laboratory"/>
            <person name="Hensen N."/>
            <person name="Bonometti L."/>
            <person name="Westerberg I."/>
            <person name="Brannstrom I.O."/>
            <person name="Guillou S."/>
            <person name="Cros-Aarteil S."/>
            <person name="Calhoun S."/>
            <person name="Haridas S."/>
            <person name="Kuo A."/>
            <person name="Mondo S."/>
            <person name="Pangilinan J."/>
            <person name="Riley R."/>
            <person name="Labutti K."/>
            <person name="Andreopoulos B."/>
            <person name="Lipzen A."/>
            <person name="Chen C."/>
            <person name="Yanf M."/>
            <person name="Daum C."/>
            <person name="Ng V."/>
            <person name="Clum A."/>
            <person name="Steindorff A."/>
            <person name="Ohm R."/>
            <person name="Martin F."/>
            <person name="Silar P."/>
            <person name="Natvig D."/>
            <person name="Lalanne C."/>
            <person name="Gautier V."/>
            <person name="Ament-Velasquez S.L."/>
            <person name="Kruys A."/>
            <person name="Hutchinson M.I."/>
            <person name="Powell A.J."/>
            <person name="Barry K."/>
            <person name="Miller A.N."/>
            <person name="Grigoriev I.V."/>
            <person name="Debuchy R."/>
            <person name="Gladieux P."/>
            <person name="Thoren M.H."/>
            <person name="Johannesson H."/>
        </authorList>
    </citation>
    <scope>NUCLEOTIDE SEQUENCE</scope>
    <source>
        <strain evidence="4">SMH2532-1</strain>
    </source>
</reference>
<dbReference type="Proteomes" id="UP001174936">
    <property type="component" value="Unassembled WGS sequence"/>
</dbReference>
<keyword evidence="2" id="KW-0040">ANK repeat</keyword>
<protein>
    <submittedName>
        <fullName evidence="4">Ankyrin repeat-containing domain protein</fullName>
    </submittedName>
</protein>
<dbReference type="Pfam" id="PF24883">
    <property type="entry name" value="NPHP3_N"/>
    <property type="match status" value="1"/>
</dbReference>
<dbReference type="EMBL" id="JAULSV010000005">
    <property type="protein sequence ID" value="KAK0644310.1"/>
    <property type="molecule type" value="Genomic_DNA"/>
</dbReference>
<feature type="domain" description="NACHT" evidence="3">
    <location>
        <begin position="240"/>
        <end position="388"/>
    </location>
</feature>
<dbReference type="PANTHER" id="PTHR10039:SF16">
    <property type="entry name" value="GPI INOSITOL-DEACYLASE"/>
    <property type="match status" value="1"/>
</dbReference>
<sequence>MDPLSLVASIAGLISLTIEVTKITTGYVDSVANAAEEAVQLSTELSALRSALGSLHRFLESNSTEPTPFKFSNTSLLVSTSASCRQNLETLQARLDKFHQASQGKKLWYRQLAWPLKKENHVNAVAAIRNFTQVFHFSLSIDGCELLSKTADETISLRETYTGLAKEITEICMLVKTQRQHVEEAHQGQKERDRRELLGWLCHSVDTSINHNLAVEKREPETGDWFLESDQFSHWVRSADFIWLHGIPGCGKTVLCSTIVEATKKICDSSADYILAYFYFDFQRPAEHGVDPMLRSLLRHICAGTEGIPAEIQELYAKHHPKGSQPGVMELEIALFGILDNLGKEIYIILDALDEVPDTKNKRPEILKLLRRLVESGRPNLHILATSRDEVDIHSCLAPLSNGGISIQSSTVDADIQKYVRSCLEDDDRLQKLPRDMKEMVESTLGEKSKGMFRWAFCQMDELRTCRRPSDIKRVLSGLPTTLDETYERLLAEISKCDAQEGMSILVWMAFATRPLTLQEVADIAVLRPGDAPLDPDDKLFDPLEVLRICRGLISVSTQYMVLYGDDFLGDIVIFPHFSVQEYLLSGRSKVFDSWSQHTHGYIANCCLSSLLQLRSTEHKLIKEFFEEHQIRGYAAEHWSRHFHLSKVEDGAQDTSLLDRIYRLFDSKQPFYCNWLRIFAPERNWFSDHLTLDEAPPPLNYACYLGLSDTARRIIEAGANVNQSFEPNLYEYPYDRSNDGTPLEVAAVAGHADIVQLLLRHGADVNSRYMWDAGGNVLHATLHRAPEEKASEIANILLDHGADAQRQDHPYGSALALACRRGMEETLLQRLVDAGAGVNDPCARHSGNPLQEAAVAGHTQTVRWLLDMGAEVNAPGHCAQGTALETSIISGNQQIFELLVQHGADVNATEGSVASPLQTAAEFGRLELTERLLDLGADVNAQVPKEKGETYRPRYSQTYGNALQAAAAKGNRDIVQLLIEAGADVNARSKGCSTYGTALEAALRNGKAEVALLLLEHGATG</sequence>
<keyword evidence="5" id="KW-1185">Reference proteome</keyword>
<dbReference type="SUPFAM" id="SSF48403">
    <property type="entry name" value="Ankyrin repeat"/>
    <property type="match status" value="1"/>
</dbReference>
<proteinExistence type="predicted"/>
<evidence type="ECO:0000313" key="4">
    <source>
        <dbReference type="EMBL" id="KAK0644310.1"/>
    </source>
</evidence>
<dbReference type="SUPFAM" id="SSF52540">
    <property type="entry name" value="P-loop containing nucleoside triphosphate hydrolases"/>
    <property type="match status" value="1"/>
</dbReference>
<dbReference type="Pfam" id="PF12796">
    <property type="entry name" value="Ank_2"/>
    <property type="match status" value="4"/>
</dbReference>
<comment type="caution">
    <text evidence="4">The sequence shown here is derived from an EMBL/GenBank/DDBJ whole genome shotgun (WGS) entry which is preliminary data.</text>
</comment>
<name>A0AA39Y4E9_9PEZI</name>
<dbReference type="InterPro" id="IPR002110">
    <property type="entry name" value="Ankyrin_rpt"/>
</dbReference>
<dbReference type="PROSITE" id="PS50088">
    <property type="entry name" value="ANK_REPEAT"/>
    <property type="match status" value="5"/>
</dbReference>
<feature type="repeat" description="ANK" evidence="2">
    <location>
        <begin position="845"/>
        <end position="877"/>
    </location>
</feature>
<evidence type="ECO:0000256" key="2">
    <source>
        <dbReference type="PROSITE-ProRule" id="PRU00023"/>
    </source>
</evidence>
<evidence type="ECO:0000259" key="3">
    <source>
        <dbReference type="PROSITE" id="PS50837"/>
    </source>
</evidence>
<dbReference type="SMART" id="SM00248">
    <property type="entry name" value="ANK"/>
    <property type="match status" value="8"/>
</dbReference>
<dbReference type="Gene3D" id="1.25.40.20">
    <property type="entry name" value="Ankyrin repeat-containing domain"/>
    <property type="match status" value="2"/>
</dbReference>
<organism evidence="4 5">
    <name type="scientific">Cercophora newfieldiana</name>
    <dbReference type="NCBI Taxonomy" id="92897"/>
    <lineage>
        <taxon>Eukaryota</taxon>
        <taxon>Fungi</taxon>
        <taxon>Dikarya</taxon>
        <taxon>Ascomycota</taxon>
        <taxon>Pezizomycotina</taxon>
        <taxon>Sordariomycetes</taxon>
        <taxon>Sordariomycetidae</taxon>
        <taxon>Sordariales</taxon>
        <taxon>Lasiosphaeriaceae</taxon>
        <taxon>Cercophora</taxon>
    </lineage>
</organism>
<gene>
    <name evidence="4" type="ORF">B0T16DRAFT_417482</name>
</gene>
<feature type="repeat" description="ANK" evidence="2">
    <location>
        <begin position="912"/>
        <end position="944"/>
    </location>
</feature>
<feature type="repeat" description="ANK" evidence="2">
    <location>
        <begin position="958"/>
        <end position="990"/>
    </location>
</feature>
<evidence type="ECO:0000313" key="5">
    <source>
        <dbReference type="Proteomes" id="UP001174936"/>
    </source>
</evidence>
<dbReference type="InterPro" id="IPR007111">
    <property type="entry name" value="NACHT_NTPase"/>
</dbReference>
<keyword evidence="1" id="KW-0677">Repeat</keyword>
<dbReference type="PANTHER" id="PTHR10039">
    <property type="entry name" value="AMELOGENIN"/>
    <property type="match status" value="1"/>
</dbReference>
<dbReference type="Gene3D" id="3.40.50.300">
    <property type="entry name" value="P-loop containing nucleotide triphosphate hydrolases"/>
    <property type="match status" value="1"/>
</dbReference>
<dbReference type="PROSITE" id="PS50297">
    <property type="entry name" value="ANK_REP_REGION"/>
    <property type="match status" value="5"/>
</dbReference>
<dbReference type="AlphaFoldDB" id="A0AA39Y4E9"/>
<accession>A0AA39Y4E9</accession>